<reference evidence="3 4" key="1">
    <citation type="submission" date="2019-09" db="EMBL/GenBank/DDBJ databases">
        <title>Goodfellowia gen. nov., a new genus of the Pseudonocardineae related to Actinoalloteichus, containing Goodfellowia coeruleoviolacea gen. nov., comb. nov. gen. nov., comb. nov.</title>
        <authorList>
            <person name="Labeda D."/>
        </authorList>
    </citation>
    <scope>NUCLEOTIDE SEQUENCE [LARGE SCALE GENOMIC DNA]</scope>
    <source>
        <strain evidence="3 4">AN110305</strain>
    </source>
</reference>
<evidence type="ECO:0000313" key="3">
    <source>
        <dbReference type="EMBL" id="KAA2257537.1"/>
    </source>
</evidence>
<dbReference type="InterPro" id="IPR050228">
    <property type="entry name" value="Carboxylesterase_BioH"/>
</dbReference>
<dbReference type="InterPro" id="IPR029058">
    <property type="entry name" value="AB_hydrolase_fold"/>
</dbReference>
<dbReference type="Proteomes" id="UP000323454">
    <property type="component" value="Unassembled WGS sequence"/>
</dbReference>
<evidence type="ECO:0000313" key="4">
    <source>
        <dbReference type="Proteomes" id="UP000323454"/>
    </source>
</evidence>
<keyword evidence="3" id="KW-0378">Hydrolase</keyword>
<dbReference type="OrthoDB" id="333547at2"/>
<dbReference type="InterPro" id="IPR049202">
    <property type="entry name" value="DUF6817"/>
</dbReference>
<evidence type="ECO:0000259" key="1">
    <source>
        <dbReference type="Pfam" id="PF00561"/>
    </source>
</evidence>
<accession>A0A5B2X2M0</accession>
<organism evidence="3 4">
    <name type="scientific">Solihabitans fulvus</name>
    <dbReference type="NCBI Taxonomy" id="1892852"/>
    <lineage>
        <taxon>Bacteria</taxon>
        <taxon>Bacillati</taxon>
        <taxon>Actinomycetota</taxon>
        <taxon>Actinomycetes</taxon>
        <taxon>Pseudonocardiales</taxon>
        <taxon>Pseudonocardiaceae</taxon>
        <taxon>Solihabitans</taxon>
    </lineage>
</organism>
<dbReference type="EMBL" id="VUOB01000045">
    <property type="protein sequence ID" value="KAA2257537.1"/>
    <property type="molecule type" value="Genomic_DNA"/>
</dbReference>
<dbReference type="Gene3D" id="3.40.50.1820">
    <property type="entry name" value="alpha/beta hydrolase"/>
    <property type="match status" value="2"/>
</dbReference>
<feature type="domain" description="AB hydrolase-1" evidence="1">
    <location>
        <begin position="22"/>
        <end position="125"/>
    </location>
</feature>
<comment type="caution">
    <text evidence="3">The sequence shown here is derived from an EMBL/GenBank/DDBJ whole genome shotgun (WGS) entry which is preliminary data.</text>
</comment>
<dbReference type="SUPFAM" id="SSF53474">
    <property type="entry name" value="alpha/beta-Hydrolases"/>
    <property type="match status" value="1"/>
</dbReference>
<dbReference type="InterPro" id="IPR000073">
    <property type="entry name" value="AB_hydrolase_1"/>
</dbReference>
<keyword evidence="4" id="KW-1185">Reference proteome</keyword>
<dbReference type="PANTHER" id="PTHR43194:SF2">
    <property type="entry name" value="PEROXISOMAL MEMBRANE PROTEIN LPX1"/>
    <property type="match status" value="1"/>
</dbReference>
<reference evidence="3 4" key="2">
    <citation type="submission" date="2019-09" db="EMBL/GenBank/DDBJ databases">
        <authorList>
            <person name="Jin C."/>
        </authorList>
    </citation>
    <scope>NUCLEOTIDE SEQUENCE [LARGE SCALE GENOMIC DNA]</scope>
    <source>
        <strain evidence="3 4">AN110305</strain>
    </source>
</reference>
<dbReference type="RefSeq" id="WP_149852216.1">
    <property type="nucleotide sequence ID" value="NZ_VUOB01000045.1"/>
</dbReference>
<dbReference type="PANTHER" id="PTHR43194">
    <property type="entry name" value="HYDROLASE ALPHA/BETA FOLD FAMILY"/>
    <property type="match status" value="1"/>
</dbReference>
<protein>
    <submittedName>
        <fullName evidence="3">Alpha/beta hydrolase</fullName>
    </submittedName>
</protein>
<dbReference type="Pfam" id="PF00561">
    <property type="entry name" value="Abhydrolase_1"/>
    <property type="match status" value="1"/>
</dbReference>
<dbReference type="GO" id="GO:0016787">
    <property type="term" value="F:hydrolase activity"/>
    <property type="evidence" value="ECO:0007669"/>
    <property type="project" value="UniProtKB-KW"/>
</dbReference>
<evidence type="ECO:0000259" key="2">
    <source>
        <dbReference type="Pfam" id="PF20680"/>
    </source>
</evidence>
<proteinExistence type="predicted"/>
<gene>
    <name evidence="3" type="ORF">F0L68_24885</name>
</gene>
<feature type="domain" description="DUF6817" evidence="2">
    <location>
        <begin position="233"/>
        <end position="315"/>
    </location>
</feature>
<sequence>MTTVRIGRPGATIVSDSTGSGPPVLLLHAGGERRQVWAPVQDALAAAGYQGIAFDLRGHGASGGVGGDALDVIAGDVGAMIDLLDAAPVVVGASLGGFAALLALADREAAVAGLVLVDVVPDPPPDRTRSWLARTVGPLADHPLVDDILRRGPELRRAAATVSAPVLLLRGERSPLTADDAARLRELVPHAREASIAGAGHLVARDAPRQLGELVVDLLGDPLVRARRIDNHLRRAGADAIAHPGGDLLSHLRRTAATLEQWQAPAWVVDAAHVHAAYGTDGFPEGLAGATRDCLVAVVGAQAEALVERYGSCDRAASYPSFRTPEPVHVHRATGRRTAFTDVQLRAFAELTIANELDVFAHSPELAARHARETMRLFTSWSSIVRDPPRRAVREWCAAHHIDGIHREQ</sequence>
<name>A0A5B2X2M0_9PSEU</name>
<dbReference type="AlphaFoldDB" id="A0A5B2X2M0"/>
<dbReference type="Pfam" id="PF20680">
    <property type="entry name" value="DUF6817"/>
    <property type="match status" value="1"/>
</dbReference>